<evidence type="ECO:0008006" key="4">
    <source>
        <dbReference type="Google" id="ProtNLM"/>
    </source>
</evidence>
<dbReference type="HOGENOM" id="CLU_1625936_0_0_10"/>
<dbReference type="STRING" id="1454006.AW14_10080"/>
<feature type="transmembrane region" description="Helical" evidence="1">
    <location>
        <begin position="58"/>
        <end position="76"/>
    </location>
</feature>
<feature type="transmembrane region" description="Helical" evidence="1">
    <location>
        <begin position="29"/>
        <end position="46"/>
    </location>
</feature>
<dbReference type="Proteomes" id="UP000032229">
    <property type="component" value="Chromosome"/>
</dbReference>
<evidence type="ECO:0000313" key="3">
    <source>
        <dbReference type="Proteomes" id="UP000032229"/>
    </source>
</evidence>
<keyword evidence="3" id="KW-1185">Reference proteome</keyword>
<proteinExistence type="predicted"/>
<evidence type="ECO:0000256" key="1">
    <source>
        <dbReference type="SAM" id="Phobius"/>
    </source>
</evidence>
<evidence type="ECO:0000313" key="2">
    <source>
        <dbReference type="EMBL" id="AJR03921.1"/>
    </source>
</evidence>
<sequence>MKKLFTILAVIAAFFAILFSVLPISNLAILPAIGAFAFGFAAFYLSKKTGEVKKIIPFTFYLTICALTITTYKALFNTPEVVNTEVLEEIGNIHEEEAIDELESLDLDALEIDDTDLESIDMNDTEIEDIQIETNDIESIEINESDIENSEEIISELEELEIN</sequence>
<name>A0A0C5VXS7_9FLAO</name>
<keyword evidence="1" id="KW-0472">Membrane</keyword>
<dbReference type="KEGG" id="sze:AW14_10080"/>
<protein>
    <recommendedName>
        <fullName evidence="4">FUSC family protein</fullName>
    </recommendedName>
</protein>
<reference evidence="2 3" key="1">
    <citation type="submission" date="2014-02" db="EMBL/GenBank/DDBJ databases">
        <authorList>
            <person name="Young C.-C."/>
            <person name="Hameed A."/>
            <person name="Huang H.-C."/>
            <person name="Shahina M."/>
        </authorList>
    </citation>
    <scope>NUCLEOTIDE SEQUENCE [LARGE SCALE GENOMIC DNA]</scope>
    <source>
        <strain evidence="2 3">CC-SAMT-1</strain>
    </source>
</reference>
<dbReference type="AlphaFoldDB" id="A0A0C5VXS7"/>
<dbReference type="RefSeq" id="WP_179944491.1">
    <property type="nucleotide sequence ID" value="NZ_CP007202.1"/>
</dbReference>
<keyword evidence="1" id="KW-0812">Transmembrane</keyword>
<accession>A0A0C5VXS7</accession>
<dbReference type="EMBL" id="CP007202">
    <property type="protein sequence ID" value="AJR03921.1"/>
    <property type="molecule type" value="Genomic_DNA"/>
</dbReference>
<gene>
    <name evidence="2" type="ORF">AW14_10080</name>
</gene>
<keyword evidence="1" id="KW-1133">Transmembrane helix</keyword>
<organism evidence="2 3">
    <name type="scientific">Siansivirga zeaxanthinifaciens CC-SAMT-1</name>
    <dbReference type="NCBI Taxonomy" id="1454006"/>
    <lineage>
        <taxon>Bacteria</taxon>
        <taxon>Pseudomonadati</taxon>
        <taxon>Bacteroidota</taxon>
        <taxon>Flavobacteriia</taxon>
        <taxon>Flavobacteriales</taxon>
        <taxon>Flavobacteriaceae</taxon>
        <taxon>Siansivirga</taxon>
    </lineage>
</organism>